<evidence type="ECO:0000313" key="2">
    <source>
        <dbReference type="Proteomes" id="UP000438476"/>
    </source>
</evidence>
<keyword evidence="2" id="KW-1185">Reference proteome</keyword>
<dbReference type="Proteomes" id="UP000438476">
    <property type="component" value="Unassembled WGS sequence"/>
</dbReference>
<proteinExistence type="predicted"/>
<accession>A0A6I4T3R9</accession>
<dbReference type="EMBL" id="WTYT01000003">
    <property type="protein sequence ID" value="MXO65547.1"/>
    <property type="molecule type" value="Genomic_DNA"/>
</dbReference>
<dbReference type="OrthoDB" id="7340718at2"/>
<sequence length="306" mass="34123">MTTSLHDFVKEGLTQPVSAEIQQAAQIIGERLGGVAVLFYGSVLRTNDLTGLLDFYVLTEGVQHGGLRGTVSQHLWPDISFEETRVGDTLLRAKVATMPLDRFAAAASGDLLDTTIWTRFVQPSALVWSASDMVTQRVTDAVAAASRTAARFAAVLGPQRGSASDYWTALFRQTYATELRVERPGRESQILAYNPERYETLLRLAWQADALEFDDNQGVLEPEISATLARRVAKIWRTRRRMGKVLNTARLVKAAFMLDGAARYGLWKIKRHTGIDIALTPWKERHPVLAAPGVMWKVWRQSGKQK</sequence>
<organism evidence="1 2">
    <name type="scientific">Altericroceibacterium endophyticum</name>
    <dbReference type="NCBI Taxonomy" id="1808508"/>
    <lineage>
        <taxon>Bacteria</taxon>
        <taxon>Pseudomonadati</taxon>
        <taxon>Pseudomonadota</taxon>
        <taxon>Alphaproteobacteria</taxon>
        <taxon>Sphingomonadales</taxon>
        <taxon>Erythrobacteraceae</taxon>
        <taxon>Altericroceibacterium</taxon>
    </lineage>
</organism>
<comment type="caution">
    <text evidence="1">The sequence shown here is derived from an EMBL/GenBank/DDBJ whole genome shotgun (WGS) entry which is preliminary data.</text>
</comment>
<dbReference type="AlphaFoldDB" id="A0A6I4T3R9"/>
<reference evidence="1 2" key="1">
    <citation type="submission" date="2019-12" db="EMBL/GenBank/DDBJ databases">
        <title>Genomic-based taxomic classification of the family Erythrobacteraceae.</title>
        <authorList>
            <person name="Xu L."/>
        </authorList>
    </citation>
    <scope>NUCLEOTIDE SEQUENCE [LARGE SCALE GENOMIC DNA]</scope>
    <source>
        <strain evidence="1 2">LMG 29518</strain>
    </source>
</reference>
<dbReference type="RefSeq" id="WP_160736006.1">
    <property type="nucleotide sequence ID" value="NZ_WTYT01000003.1"/>
</dbReference>
<evidence type="ECO:0000313" key="1">
    <source>
        <dbReference type="EMBL" id="MXO65547.1"/>
    </source>
</evidence>
<gene>
    <name evidence="1" type="ORF">GRI91_07255</name>
</gene>
<name>A0A6I4T3R9_9SPHN</name>
<protein>
    <submittedName>
        <fullName evidence="1">Uncharacterized protein</fullName>
    </submittedName>
</protein>